<dbReference type="Pfam" id="PF02321">
    <property type="entry name" value="OEP"/>
    <property type="match status" value="2"/>
</dbReference>
<gene>
    <name evidence="9" type="ORF">PQO05_01135</name>
</gene>
<dbReference type="SUPFAM" id="SSF56954">
    <property type="entry name" value="Outer membrane efflux proteins (OEP)"/>
    <property type="match status" value="1"/>
</dbReference>
<dbReference type="Gene3D" id="1.20.1600.10">
    <property type="entry name" value="Outer membrane efflux proteins (OEP)"/>
    <property type="match status" value="1"/>
</dbReference>
<proteinExistence type="inferred from homology"/>
<dbReference type="RefSeq" id="WP_273630799.1">
    <property type="nucleotide sequence ID" value="NZ_CP117167.1"/>
</dbReference>
<evidence type="ECO:0000256" key="4">
    <source>
        <dbReference type="ARBA" id="ARBA00022452"/>
    </source>
</evidence>
<evidence type="ECO:0000256" key="5">
    <source>
        <dbReference type="ARBA" id="ARBA00022692"/>
    </source>
</evidence>
<keyword evidence="6" id="KW-0472">Membrane</keyword>
<evidence type="ECO:0000256" key="3">
    <source>
        <dbReference type="ARBA" id="ARBA00022448"/>
    </source>
</evidence>
<dbReference type="Proteomes" id="UP001216139">
    <property type="component" value="Chromosome"/>
</dbReference>
<evidence type="ECO:0000313" key="10">
    <source>
        <dbReference type="Proteomes" id="UP001216139"/>
    </source>
</evidence>
<dbReference type="EMBL" id="CP117167">
    <property type="protein sequence ID" value="WCT12533.1"/>
    <property type="molecule type" value="Genomic_DNA"/>
</dbReference>
<keyword evidence="5" id="KW-0812">Transmembrane</keyword>
<dbReference type="InterPro" id="IPR051906">
    <property type="entry name" value="TolC-like"/>
</dbReference>
<protein>
    <submittedName>
        <fullName evidence="9">TolC family protein</fullName>
    </submittedName>
</protein>
<keyword evidence="8" id="KW-0732">Signal</keyword>
<accession>A0ABY7T9W1</accession>
<evidence type="ECO:0000313" key="9">
    <source>
        <dbReference type="EMBL" id="WCT12533.1"/>
    </source>
</evidence>
<feature type="signal peptide" evidence="8">
    <location>
        <begin position="1"/>
        <end position="22"/>
    </location>
</feature>
<evidence type="ECO:0000256" key="1">
    <source>
        <dbReference type="ARBA" id="ARBA00004442"/>
    </source>
</evidence>
<keyword evidence="3" id="KW-0813">Transport</keyword>
<evidence type="ECO:0000256" key="6">
    <source>
        <dbReference type="ARBA" id="ARBA00023136"/>
    </source>
</evidence>
<dbReference type="PANTHER" id="PTHR30026:SF20">
    <property type="entry name" value="OUTER MEMBRANE PROTEIN TOLC"/>
    <property type="match status" value="1"/>
</dbReference>
<keyword evidence="7" id="KW-0998">Cell outer membrane</keyword>
<sequence>MKKFFFAFSIAGALLTQGYAFAQQADTVKLNTLQDVIAKAIKNNPTQAVYQQQIKQAQYNYKASKGFMYPNASGTFNGQDNLHLAVTPIPGILIGQPGTTYYAEFGKKYSYNAGVNLSENIFDWSSIFQTSIAKSNIALTEIQQTSYIQSLKDQAAKLYFSILIGKASLKTNAQDLALADSLVTLSKQRLQQGTTDALAVNQAMINYNNVLQNKAQSQQVYDQGVENLKILLGEKVLTELSFPENLSLDSIASISSINLGADRSVDVYKQQSELAIIQSKAQRAVAYPKIGLNGYFGGQQFRNDIGLSLSNQQWTPYRYIGVSLNVPIFTGLTNTNKYRSALAQQQIAELQYNTAQQQSSINDRLLLKNYADYTAMAKASANSYTLYRTNVMLNKQKYQEGIINMDTYLKAFEDYLRAENTHLSNLSTLLSTQATILSRN</sequence>
<comment type="similarity">
    <text evidence="2">Belongs to the outer membrane factor (OMF) (TC 1.B.17) family.</text>
</comment>
<evidence type="ECO:0000256" key="2">
    <source>
        <dbReference type="ARBA" id="ARBA00007613"/>
    </source>
</evidence>
<reference evidence="9 10" key="1">
    <citation type="submission" date="2023-02" db="EMBL/GenBank/DDBJ databases">
        <title>Genome sequence of Mucilaginibacter jinjuensis strain KACC 16571.</title>
        <authorList>
            <person name="Kim S."/>
            <person name="Heo J."/>
            <person name="Kwon S.-W."/>
        </authorList>
    </citation>
    <scope>NUCLEOTIDE SEQUENCE [LARGE SCALE GENOMIC DNA]</scope>
    <source>
        <strain evidence="9 10">KACC 16571</strain>
    </source>
</reference>
<evidence type="ECO:0000256" key="7">
    <source>
        <dbReference type="ARBA" id="ARBA00023237"/>
    </source>
</evidence>
<keyword evidence="10" id="KW-1185">Reference proteome</keyword>
<feature type="chain" id="PRO_5045307768" evidence="8">
    <location>
        <begin position="23"/>
        <end position="440"/>
    </location>
</feature>
<dbReference type="InterPro" id="IPR003423">
    <property type="entry name" value="OMP_efflux"/>
</dbReference>
<comment type="subcellular location">
    <subcellularLocation>
        <location evidence="1">Cell outer membrane</location>
    </subcellularLocation>
</comment>
<name>A0ABY7T9W1_9SPHI</name>
<keyword evidence="4" id="KW-1134">Transmembrane beta strand</keyword>
<dbReference type="PANTHER" id="PTHR30026">
    <property type="entry name" value="OUTER MEMBRANE PROTEIN TOLC"/>
    <property type="match status" value="1"/>
</dbReference>
<organism evidence="9 10">
    <name type="scientific">Mucilaginibacter jinjuensis</name>
    <dbReference type="NCBI Taxonomy" id="1176721"/>
    <lineage>
        <taxon>Bacteria</taxon>
        <taxon>Pseudomonadati</taxon>
        <taxon>Bacteroidota</taxon>
        <taxon>Sphingobacteriia</taxon>
        <taxon>Sphingobacteriales</taxon>
        <taxon>Sphingobacteriaceae</taxon>
        <taxon>Mucilaginibacter</taxon>
    </lineage>
</organism>
<evidence type="ECO:0000256" key="8">
    <source>
        <dbReference type="SAM" id="SignalP"/>
    </source>
</evidence>